<dbReference type="Proteomes" id="UP000238163">
    <property type="component" value="Unassembled WGS sequence"/>
</dbReference>
<dbReference type="InterPro" id="IPR035191">
    <property type="entry name" value="FaeF"/>
</dbReference>
<dbReference type="Pfam" id="PF17547">
    <property type="entry name" value="DUF5462"/>
    <property type="match status" value="1"/>
</dbReference>
<accession>A0ABX5DIB4</accession>
<keyword evidence="2" id="KW-1185">Reference proteome</keyword>
<protein>
    <recommendedName>
        <fullName evidence="3">Fimbrial protein</fullName>
    </recommendedName>
</protein>
<proteinExistence type="predicted"/>
<gene>
    <name evidence="1" type="ORF">COR51_10340</name>
</gene>
<name>A0ABX5DIB4_9VIBR</name>
<dbReference type="EMBL" id="NWTN01000004">
    <property type="protein sequence ID" value="PRQ68031.1"/>
    <property type="molecule type" value="Genomic_DNA"/>
</dbReference>
<evidence type="ECO:0000313" key="2">
    <source>
        <dbReference type="Proteomes" id="UP000238163"/>
    </source>
</evidence>
<evidence type="ECO:0008006" key="3">
    <source>
        <dbReference type="Google" id="ProtNLM"/>
    </source>
</evidence>
<evidence type="ECO:0000313" key="1">
    <source>
        <dbReference type="EMBL" id="PRQ68031.1"/>
    </source>
</evidence>
<reference evidence="1 2" key="1">
    <citation type="submission" date="2018-03" db="EMBL/GenBank/DDBJ databases">
        <title>Genetic Diversity and Phenotypic Plasticity of AHL Mediated Quorum Sensing in Environmental Strains of Vibrio mediterranei.</title>
        <authorList>
            <person name="Lantoine F."/>
            <person name="Vouve F."/>
        </authorList>
    </citation>
    <scope>NUCLEOTIDE SEQUENCE [LARGE SCALE GENOMIC DNA]</scope>
    <source>
        <strain evidence="1 2">17LN0615E</strain>
    </source>
</reference>
<comment type="caution">
    <text evidence="1">The sequence shown here is derived from an EMBL/GenBank/DDBJ whole genome shotgun (WGS) entry which is preliminary data.</text>
</comment>
<organism evidence="1 2">
    <name type="scientific">Vibrio mediterranei</name>
    <dbReference type="NCBI Taxonomy" id="689"/>
    <lineage>
        <taxon>Bacteria</taxon>
        <taxon>Pseudomonadati</taxon>
        <taxon>Pseudomonadota</taxon>
        <taxon>Gammaproteobacteria</taxon>
        <taxon>Vibrionales</taxon>
        <taxon>Vibrionaceae</taxon>
        <taxon>Vibrio</taxon>
    </lineage>
</organism>
<dbReference type="RefSeq" id="WP_096442410.1">
    <property type="nucleotide sequence ID" value="NZ_NWTN01000004.1"/>
</dbReference>
<sequence length="169" mass="18723">MTNMRLFFLLLMILVGYLFSYTAAAEGTTKYVRNQYLGLVNGVVNNDRLQIEKTLEDPVLLSVNDADLDGKLKYLRISNATLLKNHRGEVLVKVTSSTGSDVATFANVELMADERKVSITGKQVGHTVEITALPRFKNIKLKINQAIKITMPKSYRGGIEFAIEVEGVG</sequence>